<reference evidence="1" key="1">
    <citation type="journal article" date="2020" name="Nature">
        <title>Giant virus diversity and host interactions through global metagenomics.</title>
        <authorList>
            <person name="Schulz F."/>
            <person name="Roux S."/>
            <person name="Paez-Espino D."/>
            <person name="Jungbluth S."/>
            <person name="Walsh D.A."/>
            <person name="Denef V.J."/>
            <person name="McMahon K.D."/>
            <person name="Konstantinidis K.T."/>
            <person name="Eloe-Fadrosh E.A."/>
            <person name="Kyrpides N.C."/>
            <person name="Woyke T."/>
        </authorList>
    </citation>
    <scope>NUCLEOTIDE SEQUENCE</scope>
    <source>
        <strain evidence="1">GVMAG-M-3300024261-8</strain>
    </source>
</reference>
<proteinExistence type="predicted"/>
<organism evidence="1">
    <name type="scientific">viral metagenome</name>
    <dbReference type="NCBI Taxonomy" id="1070528"/>
    <lineage>
        <taxon>unclassified sequences</taxon>
        <taxon>metagenomes</taxon>
        <taxon>organismal metagenomes</taxon>
    </lineage>
</organism>
<dbReference type="EMBL" id="MN740240">
    <property type="protein sequence ID" value="QHT95398.1"/>
    <property type="molecule type" value="Genomic_DNA"/>
</dbReference>
<evidence type="ECO:0000313" key="1">
    <source>
        <dbReference type="EMBL" id="QHT95398.1"/>
    </source>
</evidence>
<name>A0A6C0IQB1_9ZZZZ</name>
<protein>
    <submittedName>
        <fullName evidence="1">Uncharacterized protein</fullName>
    </submittedName>
</protein>
<sequence length="76" mass="9175">MNEKKIEKNQDYYIPKCNPGLPIITYMAPYIEVEIDIKTITRPKLIRQTNYRISSPRSRYYNRTNNIMNILENSYK</sequence>
<dbReference type="AlphaFoldDB" id="A0A6C0IQB1"/>
<accession>A0A6C0IQB1</accession>